<evidence type="ECO:0000256" key="1">
    <source>
        <dbReference type="SAM" id="SignalP"/>
    </source>
</evidence>
<name>A0A0D5YRM8_9FLAO</name>
<reference evidence="2 3" key="1">
    <citation type="submission" date="2015-03" db="EMBL/GenBank/DDBJ databases">
        <title>Complete genome sequence of Muricauda lutaonensis CC-HSB-11T, isolated from a coastal hot spring.</title>
        <authorList>
            <person name="Kim K.M."/>
        </authorList>
    </citation>
    <scope>NUCLEOTIDE SEQUENCE [LARGE SCALE GENOMIC DNA]</scope>
    <source>
        <strain evidence="2 3">CC-HSB-11</strain>
    </source>
</reference>
<dbReference type="KEGG" id="mlt:VC82_904"/>
<sequence>MKRLLLSFFLVTSCLYAVLGQKNVRQDSISEVWENIHLHINKTTFTKGERLWFAAYVQNQKAKIPSFSTTNLRPGGYGE</sequence>
<accession>A0A0D5YRM8</accession>
<protein>
    <submittedName>
        <fullName evidence="2">Uncharacterized protein</fullName>
    </submittedName>
</protein>
<organism evidence="2 3">
    <name type="scientific">Flagellimonas lutaonensis</name>
    <dbReference type="NCBI Taxonomy" id="516051"/>
    <lineage>
        <taxon>Bacteria</taxon>
        <taxon>Pseudomonadati</taxon>
        <taxon>Bacteroidota</taxon>
        <taxon>Flavobacteriia</taxon>
        <taxon>Flavobacteriales</taxon>
        <taxon>Flavobacteriaceae</taxon>
        <taxon>Flagellimonas</taxon>
    </lineage>
</organism>
<dbReference type="STRING" id="516051.VC82_904"/>
<evidence type="ECO:0000313" key="3">
    <source>
        <dbReference type="Proteomes" id="UP000032726"/>
    </source>
</evidence>
<dbReference type="EMBL" id="CP011071">
    <property type="protein sequence ID" value="AKA34554.1"/>
    <property type="molecule type" value="Genomic_DNA"/>
</dbReference>
<dbReference type="AlphaFoldDB" id="A0A0D5YRM8"/>
<keyword evidence="1" id="KW-0732">Signal</keyword>
<dbReference type="Proteomes" id="UP000032726">
    <property type="component" value="Chromosome"/>
</dbReference>
<feature type="chain" id="PRO_5002299908" evidence="1">
    <location>
        <begin position="18"/>
        <end position="79"/>
    </location>
</feature>
<dbReference type="HOGENOM" id="CLU_2602192_0_0_10"/>
<proteinExistence type="predicted"/>
<feature type="signal peptide" evidence="1">
    <location>
        <begin position="1"/>
        <end position="17"/>
    </location>
</feature>
<gene>
    <name evidence="2" type="ORF">VC82_904</name>
</gene>
<keyword evidence="3" id="KW-1185">Reference proteome</keyword>
<evidence type="ECO:0000313" key="2">
    <source>
        <dbReference type="EMBL" id="AKA34554.1"/>
    </source>
</evidence>